<sequence length="172" mass="19748">MEYLLIAQSVLILFLLFLYLRGEYLLKKKVEKSQVDEDFQTESAHVNKRMHYRLGIEDTPCSISVIGIGKTNDGKRLKSKSIKGYLDNISATGLKFTTNTDLPVKDLLTIEVDFQIKEKNYTIQGKIVRREELLEDGLYGYGVEFHQISRAQMAELSNTLLQLEAETLKKVR</sequence>
<organism evidence="2 3">
    <name type="scientific">Metabacillus malikii</name>
    <dbReference type="NCBI Taxonomy" id="1504265"/>
    <lineage>
        <taxon>Bacteria</taxon>
        <taxon>Bacillati</taxon>
        <taxon>Bacillota</taxon>
        <taxon>Bacilli</taxon>
        <taxon>Bacillales</taxon>
        <taxon>Bacillaceae</taxon>
        <taxon>Metabacillus</taxon>
    </lineage>
</organism>
<name>A0ABT9ZGK2_9BACI</name>
<evidence type="ECO:0000259" key="1">
    <source>
        <dbReference type="Pfam" id="PF07238"/>
    </source>
</evidence>
<feature type="domain" description="PilZ" evidence="1">
    <location>
        <begin position="75"/>
        <end position="158"/>
    </location>
</feature>
<dbReference type="SUPFAM" id="SSF141371">
    <property type="entry name" value="PilZ domain-like"/>
    <property type="match status" value="1"/>
</dbReference>
<dbReference type="InterPro" id="IPR009875">
    <property type="entry name" value="PilZ_domain"/>
</dbReference>
<dbReference type="EMBL" id="JAUSUD010000012">
    <property type="protein sequence ID" value="MDQ0231416.1"/>
    <property type="molecule type" value="Genomic_DNA"/>
</dbReference>
<protein>
    <submittedName>
        <fullName evidence="2">C-di-GMP-binding flagellar brake protein YcgR</fullName>
    </submittedName>
</protein>
<gene>
    <name evidence="2" type="ORF">J2S19_002699</name>
</gene>
<reference evidence="2 3" key="1">
    <citation type="submission" date="2023-07" db="EMBL/GenBank/DDBJ databases">
        <title>Genomic Encyclopedia of Type Strains, Phase IV (KMG-IV): sequencing the most valuable type-strain genomes for metagenomic binning, comparative biology and taxonomic classification.</title>
        <authorList>
            <person name="Goeker M."/>
        </authorList>
    </citation>
    <scope>NUCLEOTIDE SEQUENCE [LARGE SCALE GENOMIC DNA]</scope>
    <source>
        <strain evidence="2 3">DSM 29005</strain>
    </source>
</reference>
<comment type="caution">
    <text evidence="2">The sequence shown here is derived from an EMBL/GenBank/DDBJ whole genome shotgun (WGS) entry which is preliminary data.</text>
</comment>
<evidence type="ECO:0000313" key="3">
    <source>
        <dbReference type="Proteomes" id="UP001234495"/>
    </source>
</evidence>
<dbReference type="Proteomes" id="UP001234495">
    <property type="component" value="Unassembled WGS sequence"/>
</dbReference>
<keyword evidence="2" id="KW-0966">Cell projection</keyword>
<evidence type="ECO:0000313" key="2">
    <source>
        <dbReference type="EMBL" id="MDQ0231416.1"/>
    </source>
</evidence>
<keyword evidence="3" id="KW-1185">Reference proteome</keyword>
<proteinExistence type="predicted"/>
<dbReference type="Gene3D" id="2.40.10.220">
    <property type="entry name" value="predicted glycosyltransferase like domains"/>
    <property type="match status" value="1"/>
</dbReference>
<dbReference type="RefSeq" id="WP_307342332.1">
    <property type="nucleotide sequence ID" value="NZ_JAUSUD010000012.1"/>
</dbReference>
<keyword evidence="2" id="KW-0282">Flagellum</keyword>
<accession>A0ABT9ZGK2</accession>
<keyword evidence="2" id="KW-0969">Cilium</keyword>
<dbReference type="Pfam" id="PF07238">
    <property type="entry name" value="PilZ"/>
    <property type="match status" value="1"/>
</dbReference>